<evidence type="ECO:0000313" key="3">
    <source>
        <dbReference type="Proteomes" id="UP000828390"/>
    </source>
</evidence>
<dbReference type="Proteomes" id="UP000828390">
    <property type="component" value="Unassembled WGS sequence"/>
</dbReference>
<feature type="coiled-coil region" evidence="1">
    <location>
        <begin position="54"/>
        <end position="81"/>
    </location>
</feature>
<comment type="caution">
    <text evidence="2">The sequence shown here is derived from an EMBL/GenBank/DDBJ whole genome shotgun (WGS) entry which is preliminary data.</text>
</comment>
<dbReference type="EMBL" id="JAIWYP010000009">
    <property type="protein sequence ID" value="KAH3769734.1"/>
    <property type="molecule type" value="Genomic_DNA"/>
</dbReference>
<name>A0A9D4DXC4_DREPO</name>
<dbReference type="AlphaFoldDB" id="A0A9D4DXC4"/>
<gene>
    <name evidence="2" type="ORF">DPMN_171009</name>
</gene>
<keyword evidence="1" id="KW-0175">Coiled coil</keyword>
<keyword evidence="3" id="KW-1185">Reference proteome</keyword>
<organism evidence="2 3">
    <name type="scientific">Dreissena polymorpha</name>
    <name type="common">Zebra mussel</name>
    <name type="synonym">Mytilus polymorpha</name>
    <dbReference type="NCBI Taxonomy" id="45954"/>
    <lineage>
        <taxon>Eukaryota</taxon>
        <taxon>Metazoa</taxon>
        <taxon>Spiralia</taxon>
        <taxon>Lophotrochozoa</taxon>
        <taxon>Mollusca</taxon>
        <taxon>Bivalvia</taxon>
        <taxon>Autobranchia</taxon>
        <taxon>Heteroconchia</taxon>
        <taxon>Euheterodonta</taxon>
        <taxon>Imparidentia</taxon>
        <taxon>Neoheterodontei</taxon>
        <taxon>Myida</taxon>
        <taxon>Dreissenoidea</taxon>
        <taxon>Dreissenidae</taxon>
        <taxon>Dreissena</taxon>
    </lineage>
</organism>
<evidence type="ECO:0000313" key="2">
    <source>
        <dbReference type="EMBL" id="KAH3769734.1"/>
    </source>
</evidence>
<evidence type="ECO:0000256" key="1">
    <source>
        <dbReference type="SAM" id="Coils"/>
    </source>
</evidence>
<sequence length="94" mass="10795">MDCEKVIAAVKDMELQLLGVVHKISNGKTQEATVVLEKIARKTKCDALTLEFRNKKHMEQLQSLTEENKMLKEKLKYTETNKIKSIARKWSSSS</sequence>
<protein>
    <submittedName>
        <fullName evidence="2">Uncharacterized protein</fullName>
    </submittedName>
</protein>
<proteinExistence type="predicted"/>
<reference evidence="2" key="2">
    <citation type="submission" date="2020-11" db="EMBL/GenBank/DDBJ databases">
        <authorList>
            <person name="McCartney M.A."/>
            <person name="Auch B."/>
            <person name="Kono T."/>
            <person name="Mallez S."/>
            <person name="Becker A."/>
            <person name="Gohl D.M."/>
            <person name="Silverstein K.A.T."/>
            <person name="Koren S."/>
            <person name="Bechman K.B."/>
            <person name="Herman A."/>
            <person name="Abrahante J.E."/>
            <person name="Garbe J."/>
        </authorList>
    </citation>
    <scope>NUCLEOTIDE SEQUENCE</scope>
    <source>
        <strain evidence="2">Duluth1</strain>
        <tissue evidence="2">Whole animal</tissue>
    </source>
</reference>
<accession>A0A9D4DXC4</accession>
<reference evidence="2" key="1">
    <citation type="journal article" date="2019" name="bioRxiv">
        <title>The Genome of the Zebra Mussel, Dreissena polymorpha: A Resource for Invasive Species Research.</title>
        <authorList>
            <person name="McCartney M.A."/>
            <person name="Auch B."/>
            <person name="Kono T."/>
            <person name="Mallez S."/>
            <person name="Zhang Y."/>
            <person name="Obille A."/>
            <person name="Becker A."/>
            <person name="Abrahante J.E."/>
            <person name="Garbe J."/>
            <person name="Badalamenti J.P."/>
            <person name="Herman A."/>
            <person name="Mangelson H."/>
            <person name="Liachko I."/>
            <person name="Sullivan S."/>
            <person name="Sone E.D."/>
            <person name="Koren S."/>
            <person name="Silverstein K.A.T."/>
            <person name="Beckman K.B."/>
            <person name="Gohl D.M."/>
        </authorList>
    </citation>
    <scope>NUCLEOTIDE SEQUENCE</scope>
    <source>
        <strain evidence="2">Duluth1</strain>
        <tissue evidence="2">Whole animal</tissue>
    </source>
</reference>